<dbReference type="AlphaFoldDB" id="A0A0C3C7Z0"/>
<feature type="compositionally biased region" description="Polar residues" evidence="1">
    <location>
        <begin position="239"/>
        <end position="249"/>
    </location>
</feature>
<feature type="compositionally biased region" description="Polar residues" evidence="1">
    <location>
        <begin position="82"/>
        <end position="96"/>
    </location>
</feature>
<keyword evidence="3" id="KW-1185">Reference proteome</keyword>
<feature type="compositionally biased region" description="Low complexity" evidence="1">
    <location>
        <begin position="403"/>
        <end position="413"/>
    </location>
</feature>
<feature type="region of interest" description="Disordered" evidence="1">
    <location>
        <begin position="324"/>
        <end position="370"/>
    </location>
</feature>
<feature type="compositionally biased region" description="Pro residues" evidence="1">
    <location>
        <begin position="18"/>
        <end position="38"/>
    </location>
</feature>
<reference evidence="2 3" key="1">
    <citation type="submission" date="2014-04" db="EMBL/GenBank/DDBJ databases">
        <authorList>
            <consortium name="DOE Joint Genome Institute"/>
            <person name="Kuo A."/>
            <person name="Tarkka M."/>
            <person name="Buscot F."/>
            <person name="Kohler A."/>
            <person name="Nagy L.G."/>
            <person name="Floudas D."/>
            <person name="Copeland A."/>
            <person name="Barry K.W."/>
            <person name="Cichocki N."/>
            <person name="Veneault-Fourrey C."/>
            <person name="LaButti K."/>
            <person name="Lindquist E.A."/>
            <person name="Lipzen A."/>
            <person name="Lundell T."/>
            <person name="Morin E."/>
            <person name="Murat C."/>
            <person name="Sun H."/>
            <person name="Tunlid A."/>
            <person name="Henrissat B."/>
            <person name="Grigoriev I.V."/>
            <person name="Hibbett D.S."/>
            <person name="Martin F."/>
            <person name="Nordberg H.P."/>
            <person name="Cantor M.N."/>
            <person name="Hua S.X."/>
        </authorList>
    </citation>
    <scope>NUCLEOTIDE SEQUENCE [LARGE SCALE GENOMIC DNA]</scope>
    <source>
        <strain evidence="2 3">F 1598</strain>
    </source>
</reference>
<name>A0A0C3C7Z0_PILCF</name>
<evidence type="ECO:0000313" key="3">
    <source>
        <dbReference type="Proteomes" id="UP000054166"/>
    </source>
</evidence>
<feature type="region of interest" description="Disordered" evidence="1">
    <location>
        <begin position="394"/>
        <end position="477"/>
    </location>
</feature>
<feature type="region of interest" description="Disordered" evidence="1">
    <location>
        <begin position="1"/>
        <end position="42"/>
    </location>
</feature>
<evidence type="ECO:0000256" key="1">
    <source>
        <dbReference type="SAM" id="MobiDB-lite"/>
    </source>
</evidence>
<feature type="region of interest" description="Disordered" evidence="1">
    <location>
        <begin position="58"/>
        <end position="103"/>
    </location>
</feature>
<feature type="compositionally biased region" description="Polar residues" evidence="1">
    <location>
        <begin position="353"/>
        <end position="368"/>
    </location>
</feature>
<dbReference type="EMBL" id="KN832984">
    <property type="protein sequence ID" value="KIM85807.1"/>
    <property type="molecule type" value="Genomic_DNA"/>
</dbReference>
<gene>
    <name evidence="2" type="ORF">PILCRDRAFT_345416</name>
</gene>
<proteinExistence type="predicted"/>
<organism evidence="2 3">
    <name type="scientific">Piloderma croceum (strain F 1598)</name>
    <dbReference type="NCBI Taxonomy" id="765440"/>
    <lineage>
        <taxon>Eukaryota</taxon>
        <taxon>Fungi</taxon>
        <taxon>Dikarya</taxon>
        <taxon>Basidiomycota</taxon>
        <taxon>Agaricomycotina</taxon>
        <taxon>Agaricomycetes</taxon>
        <taxon>Agaricomycetidae</taxon>
        <taxon>Atheliales</taxon>
        <taxon>Atheliaceae</taxon>
        <taxon>Piloderma</taxon>
    </lineage>
</organism>
<protein>
    <submittedName>
        <fullName evidence="2">Uncharacterized protein</fullName>
    </submittedName>
</protein>
<feature type="compositionally biased region" description="Basic and acidic residues" evidence="1">
    <location>
        <begin position="254"/>
        <end position="266"/>
    </location>
</feature>
<sequence length="561" mass="61708">MAQPWHNHGPPQGWQGQWPPPAGIPMPPGFPGPPPVPHNVPVQPSAWQAGYWQFNPRVRNPGVQYPNAQPGNGPGPWAPSNHWGNQATAQQQNQDYNPHKKIPRPPDASYYNYKLVENPLGLEGMSRIIHMKVTVLGLHGSGILPLFGSPMNDLLLPVIIRTHGVQWMPIKATVRVARITGVLRQAIMEEVISMRIPLPMFSDMPAGFVPQHQSMSQQPAPHQSAPHQPVPRSAPAHSAPQQGSGQPPFQHTVRKSESFTEKKELHPTFSPQIVRTPDYYHRKNLDATNASTVSRQANIYRPSGGVNKTYIDRSRNAIDEMNGVLNNEPSAQPLERHSSLPASLPSSSSASSTITGLSGYTEEPSSLLSPVIGATPKASIGQIRSRADPPIVKANTLSTIPESSSSRSGGSRSVEIGLAPLSVPPDNAVLVPLQPTRSRHPTPHPRRENPLPPPPVDIQRSVPSPQSQPPAHYSRKVRKGFWNRRGDYLTSDMHVVYAPPSKTYPGELARYPDGKEGYYDAHLNQHVPWIEDRPELPASLPHRGRPPTQPYESFVVYAYIP</sequence>
<dbReference type="OrthoDB" id="3255291at2759"/>
<feature type="region of interest" description="Disordered" evidence="1">
    <location>
        <begin position="207"/>
        <end position="277"/>
    </location>
</feature>
<feature type="compositionally biased region" description="Low complexity" evidence="1">
    <location>
        <begin position="339"/>
        <end position="352"/>
    </location>
</feature>
<evidence type="ECO:0000313" key="2">
    <source>
        <dbReference type="EMBL" id="KIM85807.1"/>
    </source>
</evidence>
<reference evidence="3" key="2">
    <citation type="submission" date="2015-01" db="EMBL/GenBank/DDBJ databases">
        <title>Evolutionary Origins and Diversification of the Mycorrhizal Mutualists.</title>
        <authorList>
            <consortium name="DOE Joint Genome Institute"/>
            <consortium name="Mycorrhizal Genomics Consortium"/>
            <person name="Kohler A."/>
            <person name="Kuo A."/>
            <person name="Nagy L.G."/>
            <person name="Floudas D."/>
            <person name="Copeland A."/>
            <person name="Barry K.W."/>
            <person name="Cichocki N."/>
            <person name="Veneault-Fourrey C."/>
            <person name="LaButti K."/>
            <person name="Lindquist E.A."/>
            <person name="Lipzen A."/>
            <person name="Lundell T."/>
            <person name="Morin E."/>
            <person name="Murat C."/>
            <person name="Riley R."/>
            <person name="Ohm R."/>
            <person name="Sun H."/>
            <person name="Tunlid A."/>
            <person name="Henrissat B."/>
            <person name="Grigoriev I.V."/>
            <person name="Hibbett D.S."/>
            <person name="Martin F."/>
        </authorList>
    </citation>
    <scope>NUCLEOTIDE SEQUENCE [LARGE SCALE GENOMIC DNA]</scope>
    <source>
        <strain evidence="3">F 1598</strain>
    </source>
</reference>
<dbReference type="HOGENOM" id="CLU_395959_0_0_1"/>
<accession>A0A0C3C7Z0</accession>
<dbReference type="Proteomes" id="UP000054166">
    <property type="component" value="Unassembled WGS sequence"/>
</dbReference>
<dbReference type="STRING" id="765440.A0A0C3C7Z0"/>
<feature type="compositionally biased region" description="Low complexity" evidence="1">
    <location>
        <begin position="210"/>
        <end position="231"/>
    </location>
</feature>
<dbReference type="InParanoid" id="A0A0C3C7Z0"/>